<evidence type="ECO:0000313" key="7">
    <source>
        <dbReference type="EMBL" id="SLJ99874.1"/>
    </source>
</evidence>
<reference evidence="8" key="1">
    <citation type="submission" date="2017-02" db="EMBL/GenBank/DDBJ databases">
        <authorList>
            <person name="Varghese N."/>
            <person name="Submissions S."/>
        </authorList>
    </citation>
    <scope>NUCLEOTIDE SEQUENCE [LARGE SCALE GENOMIC DNA]</scope>
    <source>
        <strain evidence="8">SM117</strain>
    </source>
</reference>
<dbReference type="PROSITE" id="PS50977">
    <property type="entry name" value="HTH_TETR_2"/>
    <property type="match status" value="1"/>
</dbReference>
<dbReference type="InterPro" id="IPR050109">
    <property type="entry name" value="HTH-type_TetR-like_transc_reg"/>
</dbReference>
<dbReference type="GO" id="GO:0000976">
    <property type="term" value="F:transcription cis-regulatory region binding"/>
    <property type="evidence" value="ECO:0007669"/>
    <property type="project" value="TreeGrafter"/>
</dbReference>
<evidence type="ECO:0000256" key="1">
    <source>
        <dbReference type="ARBA" id="ARBA00023015"/>
    </source>
</evidence>
<keyword evidence="3" id="KW-0804">Transcription</keyword>
<feature type="DNA-binding region" description="H-T-H motif" evidence="4">
    <location>
        <begin position="52"/>
        <end position="71"/>
    </location>
</feature>
<dbReference type="STRING" id="428990.SAMN06295987_103186"/>
<accession>A0A1U6HW11</accession>
<dbReference type="InterPro" id="IPR001647">
    <property type="entry name" value="HTH_TetR"/>
</dbReference>
<sequence length="243" mass="28271">MPERDAATQKRPAKKVPSIRRRYTSPAMRERRKRIVDTAHRILGEGGVTSLTIRRLSLEAEVAQRTIYRLFGDKDGVVCATVVDRMKEVRAHIARRQQTYTLDVVFSELDWMVSEMERDTLYARVVVGFVFASEQRQLEVQELTSVAHNRLMAWYAVMKAQGRVRDDLDIEQLAREHVMHEFLVYRRWSLGICESPQCRLELHACFLKTAALVLLGDDREEYLRKLSEIQKQLNELAPQPSDK</sequence>
<feature type="compositionally biased region" description="Basic residues" evidence="5">
    <location>
        <begin position="11"/>
        <end position="21"/>
    </location>
</feature>
<evidence type="ECO:0000256" key="2">
    <source>
        <dbReference type="ARBA" id="ARBA00023125"/>
    </source>
</evidence>
<dbReference type="EMBL" id="FVZE01000003">
    <property type="protein sequence ID" value="SLJ99874.1"/>
    <property type="molecule type" value="Genomic_DNA"/>
</dbReference>
<evidence type="ECO:0000313" key="8">
    <source>
        <dbReference type="Proteomes" id="UP000190989"/>
    </source>
</evidence>
<gene>
    <name evidence="7" type="ORF">SAMN06295987_103186</name>
</gene>
<dbReference type="GO" id="GO:0003700">
    <property type="term" value="F:DNA-binding transcription factor activity"/>
    <property type="evidence" value="ECO:0007669"/>
    <property type="project" value="TreeGrafter"/>
</dbReference>
<dbReference type="PANTHER" id="PTHR30055:SF234">
    <property type="entry name" value="HTH-TYPE TRANSCRIPTIONAL REGULATOR BETI"/>
    <property type="match status" value="1"/>
</dbReference>
<protein>
    <submittedName>
        <fullName evidence="7">Transcriptional regulator, TetR family</fullName>
    </submittedName>
</protein>
<dbReference type="Proteomes" id="UP000190989">
    <property type="component" value="Unassembled WGS sequence"/>
</dbReference>
<name>A0A1U6HW11_9SPHN</name>
<keyword evidence="1" id="KW-0805">Transcription regulation</keyword>
<dbReference type="PANTHER" id="PTHR30055">
    <property type="entry name" value="HTH-TYPE TRANSCRIPTIONAL REGULATOR RUTR"/>
    <property type="match status" value="1"/>
</dbReference>
<keyword evidence="8" id="KW-1185">Reference proteome</keyword>
<evidence type="ECO:0000259" key="6">
    <source>
        <dbReference type="PROSITE" id="PS50977"/>
    </source>
</evidence>
<feature type="region of interest" description="Disordered" evidence="5">
    <location>
        <begin position="1"/>
        <end position="21"/>
    </location>
</feature>
<dbReference type="Gene3D" id="1.10.357.10">
    <property type="entry name" value="Tetracycline Repressor, domain 2"/>
    <property type="match status" value="1"/>
</dbReference>
<dbReference type="AlphaFoldDB" id="A0A1U6HW11"/>
<evidence type="ECO:0000256" key="4">
    <source>
        <dbReference type="PROSITE-ProRule" id="PRU00335"/>
    </source>
</evidence>
<evidence type="ECO:0000256" key="3">
    <source>
        <dbReference type="ARBA" id="ARBA00023163"/>
    </source>
</evidence>
<feature type="domain" description="HTH tetR-type" evidence="6">
    <location>
        <begin position="29"/>
        <end position="89"/>
    </location>
</feature>
<evidence type="ECO:0000256" key="5">
    <source>
        <dbReference type="SAM" id="MobiDB-lite"/>
    </source>
</evidence>
<keyword evidence="2 4" id="KW-0238">DNA-binding</keyword>
<dbReference type="InterPro" id="IPR009057">
    <property type="entry name" value="Homeodomain-like_sf"/>
</dbReference>
<dbReference type="Pfam" id="PF00440">
    <property type="entry name" value="TetR_N"/>
    <property type="match status" value="1"/>
</dbReference>
<organism evidence="7 8">
    <name type="scientific">Novosphingobium mathurense</name>
    <dbReference type="NCBI Taxonomy" id="428990"/>
    <lineage>
        <taxon>Bacteria</taxon>
        <taxon>Pseudomonadati</taxon>
        <taxon>Pseudomonadota</taxon>
        <taxon>Alphaproteobacteria</taxon>
        <taxon>Sphingomonadales</taxon>
        <taxon>Sphingomonadaceae</taxon>
        <taxon>Novosphingobium</taxon>
    </lineage>
</organism>
<dbReference type="SUPFAM" id="SSF46689">
    <property type="entry name" value="Homeodomain-like"/>
    <property type="match status" value="1"/>
</dbReference>
<proteinExistence type="predicted"/>